<dbReference type="Gene3D" id="3.30.70.270">
    <property type="match status" value="2"/>
</dbReference>
<evidence type="ECO:0000256" key="8">
    <source>
        <dbReference type="ARBA" id="ARBA00022884"/>
    </source>
</evidence>
<feature type="domain" description="Reverse transcriptase" evidence="13">
    <location>
        <begin position="123"/>
        <end position="302"/>
    </location>
</feature>
<reference evidence="15" key="1">
    <citation type="submission" date="2018-02" db="EMBL/GenBank/DDBJ databases">
        <authorList>
            <person name="Silar P."/>
        </authorList>
    </citation>
    <scope>NUCLEOTIDE SEQUENCE [LARGE SCALE GENOMIC DNA]</scope>
    <source>
        <strain evidence="15">T</strain>
    </source>
</reference>
<dbReference type="InterPro" id="IPR000953">
    <property type="entry name" value="Chromo/chromo_shadow_dom"/>
</dbReference>
<dbReference type="Gene3D" id="1.10.340.70">
    <property type="match status" value="1"/>
</dbReference>
<feature type="region of interest" description="Disordered" evidence="11">
    <location>
        <begin position="1101"/>
        <end position="1136"/>
    </location>
</feature>
<evidence type="ECO:0000256" key="3">
    <source>
        <dbReference type="ARBA" id="ARBA00022679"/>
    </source>
</evidence>
<dbReference type="PANTHER" id="PTHR37984:SF5">
    <property type="entry name" value="PROTEIN NYNRIN-LIKE"/>
    <property type="match status" value="1"/>
</dbReference>
<comment type="subunit">
    <text evidence="2">Component of the NuA4 histone acetyltransferase complex.</text>
</comment>
<evidence type="ECO:0000256" key="2">
    <source>
        <dbReference type="ARBA" id="ARBA00011353"/>
    </source>
</evidence>
<dbReference type="SUPFAM" id="SSF54160">
    <property type="entry name" value="Chromo domain-like"/>
    <property type="match status" value="1"/>
</dbReference>
<dbReference type="CDD" id="cd09274">
    <property type="entry name" value="RNase_HI_RT_Ty3"/>
    <property type="match status" value="1"/>
</dbReference>
<dbReference type="SUPFAM" id="SSF53098">
    <property type="entry name" value="Ribonuclease H-like"/>
    <property type="match status" value="1"/>
</dbReference>
<keyword evidence="16" id="KW-1185">Reference proteome</keyword>
<evidence type="ECO:0000256" key="10">
    <source>
        <dbReference type="ARBA" id="ARBA00023128"/>
    </source>
</evidence>
<dbReference type="InterPro" id="IPR016197">
    <property type="entry name" value="Chromo-like_dom_sf"/>
</dbReference>
<dbReference type="Pfam" id="PF17921">
    <property type="entry name" value="Integrase_H2C2"/>
    <property type="match status" value="1"/>
</dbReference>
<dbReference type="InterPro" id="IPR012337">
    <property type="entry name" value="RNaseH-like_sf"/>
</dbReference>
<feature type="compositionally biased region" description="Basic and acidic residues" evidence="11">
    <location>
        <begin position="1107"/>
        <end position="1118"/>
    </location>
</feature>
<feature type="region of interest" description="Disordered" evidence="11">
    <location>
        <begin position="925"/>
        <end position="946"/>
    </location>
</feature>
<evidence type="ECO:0000259" key="13">
    <source>
        <dbReference type="PROSITE" id="PS50878"/>
    </source>
</evidence>
<feature type="compositionally biased region" description="Basic residues" evidence="11">
    <location>
        <begin position="1124"/>
        <end position="1136"/>
    </location>
</feature>
<evidence type="ECO:0000256" key="5">
    <source>
        <dbReference type="ARBA" id="ARBA00022722"/>
    </source>
</evidence>
<dbReference type="CDD" id="cd00024">
    <property type="entry name" value="CD_CSD"/>
    <property type="match status" value="1"/>
</dbReference>
<dbReference type="InterPro" id="IPR043502">
    <property type="entry name" value="DNA/RNA_pol_sf"/>
</dbReference>
<dbReference type="InterPro" id="IPR050951">
    <property type="entry name" value="Retrovirus_Pol_polyprotein"/>
</dbReference>
<dbReference type="CDD" id="cd01647">
    <property type="entry name" value="RT_LTR"/>
    <property type="match status" value="1"/>
</dbReference>
<evidence type="ECO:0000259" key="12">
    <source>
        <dbReference type="PROSITE" id="PS50013"/>
    </source>
</evidence>
<dbReference type="PROSITE" id="PS50013">
    <property type="entry name" value="CHROMO_2"/>
    <property type="match status" value="1"/>
</dbReference>
<protein>
    <submittedName>
        <fullName evidence="15">Transposon Tf2-6 polyprotein</fullName>
    </submittedName>
</protein>
<dbReference type="InterPro" id="IPR001584">
    <property type="entry name" value="Integrase_cat-core"/>
</dbReference>
<evidence type="ECO:0000256" key="11">
    <source>
        <dbReference type="SAM" id="MobiDB-lite"/>
    </source>
</evidence>
<dbReference type="InterPro" id="IPR041373">
    <property type="entry name" value="RT_RNaseH"/>
</dbReference>
<dbReference type="Pfam" id="PF17917">
    <property type="entry name" value="RT_RNaseH"/>
    <property type="match status" value="1"/>
</dbReference>
<proteinExistence type="predicted"/>
<dbReference type="PROSITE" id="PS50994">
    <property type="entry name" value="INTEGRASE"/>
    <property type="match status" value="1"/>
</dbReference>
<evidence type="ECO:0000259" key="14">
    <source>
        <dbReference type="PROSITE" id="PS50994"/>
    </source>
</evidence>
<keyword evidence="7" id="KW-0378">Hydrolase</keyword>
<accession>A0ABY6SA52</accession>
<evidence type="ECO:0000313" key="15">
    <source>
        <dbReference type="EMBL" id="VBB79608.1"/>
    </source>
</evidence>
<feature type="region of interest" description="Disordered" evidence="11">
    <location>
        <begin position="1011"/>
        <end position="1031"/>
    </location>
</feature>
<dbReference type="Gene3D" id="3.30.420.10">
    <property type="entry name" value="Ribonuclease H-like superfamily/Ribonuclease H"/>
    <property type="match status" value="1"/>
</dbReference>
<dbReference type="Proteomes" id="UP000280685">
    <property type="component" value="Chromosome 4"/>
</dbReference>
<dbReference type="SUPFAM" id="SSF56672">
    <property type="entry name" value="DNA/RNA polymerases"/>
    <property type="match status" value="1"/>
</dbReference>
<dbReference type="InterPro" id="IPR043128">
    <property type="entry name" value="Rev_trsase/Diguanyl_cyclase"/>
</dbReference>
<dbReference type="Gene3D" id="3.10.10.10">
    <property type="entry name" value="HIV Type 1 Reverse Transcriptase, subunit A, domain 1"/>
    <property type="match status" value="1"/>
</dbReference>
<dbReference type="PANTHER" id="PTHR37984">
    <property type="entry name" value="PROTEIN CBG26694"/>
    <property type="match status" value="1"/>
</dbReference>
<keyword evidence="8" id="KW-0694">RNA-binding</keyword>
<dbReference type="PROSITE" id="PS50878">
    <property type="entry name" value="RT_POL"/>
    <property type="match status" value="1"/>
</dbReference>
<sequence length="1136" mass="130581">MALIGAIGFSRTMNEEGHIGVTSLYEIDRFIEEKRQQELLAEKLPGEDEDLQRCLLAEVPKEYHAFLDVFSKKQSDEPPPHRSYNYHIVLEEGRVPEDMGYSPLYKMSADELVACKAYITEQLSKGWIESSTAPWAAPVLFVNKADGGLRFCVDYRKLNAITRKDRYPLPLIDETMARIGQAKIFTKIDIRQAFNRIRMHPDDEELTTFRTRYGAYKYKVLPFGLTNGPSTFQRFINETMMGYLDVFCSAYIDDILIYSNSLTEHQIHVGQVLERLREAGLQADIKKCEFHVERTKYLGFIVGVDGITVDPEKIEAVQNWAPPTSVKGIQSFLGFCNFYRRFVPAYSRIARPLTNLTKKGKAFEWSLLCQEAFEKLKQGLLEAPILRQFDYSRPTKLETDASDGVLAGVLLQLHDETWHPVAYYSETMQGAEYNYPIQDKELFAVISSLETWRAELIGLQSAPFTVVTDHEALEYFSTKRLLNARQAGWADKMARYHFHLTYRPGTEYVLADTLSRKAEDLKTQQKKKEARRTMALFQPVLQGTRRVDGMEISMIEEAVHCPEHEHPEVCPVDEVQLPGGEDTVEAEAETPAQRLRRLTGHDLIDAILHANKSATSLESYRERARKNEGPFSLSNNSILLYQGRLVVPGEDGMRARVLDEVHARKTTAHPGRNKTRSLIKTHYWWPGVSTDSDRYVSNCLTCRASKVPRDKTPGFLHPLPVPERGWKDLAVDFKSMPKDKNGYDNLMVIVDRLSKATWATPCFVSATARDAAKMYYNGPFRIFQFPDTVVSERGPQFVSDFTDELSKIMGVTWRLSTAGHSQTAGQAEILNQIFDQRLHPYLTRFQDNWSEVIPAMDAVQMSLPHDSTGLSPHEVLLGCPVELPFHWESRTDLQKPELSTKERLVRKSAQERAQTFDRYIQAAREEMGKSQDRQAEQANRHRRKPDFDVEDKVMIIKKQWSTHRPSDKLDFPLTQQPFEIIGKRGHSYKLKVPEGWRMGDVFHADRLRRYPDNPLEGQEAENPGPEDVGGHEEWEVERILSSRLHYGKLQYQADWRGWDPSPTWYPASDFKNAPDRIEEYHRDNPTKAGPPKRLEEWKQAWLNDQDDPSHADDDRPVDGAKQTVMRRRNQVTRRAS</sequence>
<dbReference type="Gene3D" id="2.40.50.40">
    <property type="match status" value="1"/>
</dbReference>
<evidence type="ECO:0000256" key="7">
    <source>
        <dbReference type="ARBA" id="ARBA00022801"/>
    </source>
</evidence>
<evidence type="ECO:0000256" key="4">
    <source>
        <dbReference type="ARBA" id="ARBA00022695"/>
    </source>
</evidence>
<name>A0ABY6SA52_PODCO</name>
<dbReference type="EMBL" id="LR026967">
    <property type="protein sequence ID" value="VBB79608.1"/>
    <property type="molecule type" value="Genomic_DNA"/>
</dbReference>
<dbReference type="InterPro" id="IPR000477">
    <property type="entry name" value="RT_dom"/>
</dbReference>
<dbReference type="SMART" id="SM00298">
    <property type="entry name" value="CHROMO"/>
    <property type="match status" value="1"/>
</dbReference>
<dbReference type="Pfam" id="PF00078">
    <property type="entry name" value="RVT_1"/>
    <property type="match status" value="1"/>
</dbReference>
<feature type="domain" description="Integrase catalytic" evidence="14">
    <location>
        <begin position="718"/>
        <end position="880"/>
    </location>
</feature>
<evidence type="ECO:0000256" key="9">
    <source>
        <dbReference type="ARBA" id="ARBA00022918"/>
    </source>
</evidence>
<feature type="domain" description="Chromo" evidence="12">
    <location>
        <begin position="1034"/>
        <end position="1092"/>
    </location>
</feature>
<keyword evidence="6" id="KW-0255">Endonuclease</keyword>
<evidence type="ECO:0000256" key="6">
    <source>
        <dbReference type="ARBA" id="ARBA00022759"/>
    </source>
</evidence>
<dbReference type="InterPro" id="IPR036397">
    <property type="entry name" value="RNaseH_sf"/>
</dbReference>
<comment type="subcellular location">
    <subcellularLocation>
        <location evidence="1">Mitochondrion</location>
    </subcellularLocation>
</comment>
<organism evidence="15 16">
    <name type="scientific">Podospora comata</name>
    <dbReference type="NCBI Taxonomy" id="48703"/>
    <lineage>
        <taxon>Eukaryota</taxon>
        <taxon>Fungi</taxon>
        <taxon>Dikarya</taxon>
        <taxon>Ascomycota</taxon>
        <taxon>Pezizomycotina</taxon>
        <taxon>Sordariomycetes</taxon>
        <taxon>Sordariomycetidae</taxon>
        <taxon>Sordariales</taxon>
        <taxon>Podosporaceae</taxon>
        <taxon>Podospora</taxon>
    </lineage>
</organism>
<keyword evidence="10" id="KW-0496">Mitochondrion</keyword>
<keyword evidence="5" id="KW-0540">Nuclease</keyword>
<keyword evidence="9" id="KW-0695">RNA-directed DNA polymerase</keyword>
<keyword evidence="3" id="KW-0808">Transferase</keyword>
<dbReference type="InterPro" id="IPR041588">
    <property type="entry name" value="Integrase_H2C2"/>
</dbReference>
<keyword evidence="4" id="KW-0548">Nucleotidyltransferase</keyword>
<gene>
    <name evidence="15" type="ORF">PODCO_401925</name>
</gene>
<evidence type="ECO:0000256" key="1">
    <source>
        <dbReference type="ARBA" id="ARBA00004173"/>
    </source>
</evidence>
<evidence type="ECO:0000313" key="16">
    <source>
        <dbReference type="Proteomes" id="UP000280685"/>
    </source>
</evidence>